<accession>A0A3S5A1C7</accession>
<reference evidence="1" key="1">
    <citation type="submission" date="2018-11" db="EMBL/GenBank/DDBJ databases">
        <authorList>
            <consortium name="Pathogen Informatics"/>
        </authorList>
    </citation>
    <scope>NUCLEOTIDE SEQUENCE</scope>
</reference>
<comment type="caution">
    <text evidence="1">The sequence shown here is derived from an EMBL/GenBank/DDBJ whole genome shotgun (WGS) entry which is preliminary data.</text>
</comment>
<dbReference type="AlphaFoldDB" id="A0A3S5A1C7"/>
<gene>
    <name evidence="1" type="ORF">PXEA_LOCUS2780</name>
</gene>
<evidence type="ECO:0000313" key="1">
    <source>
        <dbReference type="EMBL" id="VEL09340.1"/>
    </source>
</evidence>
<dbReference type="Proteomes" id="UP000784294">
    <property type="component" value="Unassembled WGS sequence"/>
</dbReference>
<sequence>MKPHLNVNVYRHNPSPVSEPTLSGIFWPVPIRPEVYATATRCLPFSTLRQERELGMGKNVNCCIVSGTKRENAARPDCVARLLLVGVWLYSTKEEDSR</sequence>
<evidence type="ECO:0000313" key="2">
    <source>
        <dbReference type="Proteomes" id="UP000784294"/>
    </source>
</evidence>
<proteinExistence type="predicted"/>
<keyword evidence="2" id="KW-1185">Reference proteome</keyword>
<dbReference type="EMBL" id="CAAALY010006101">
    <property type="protein sequence ID" value="VEL09340.1"/>
    <property type="molecule type" value="Genomic_DNA"/>
</dbReference>
<protein>
    <submittedName>
        <fullName evidence="1">Uncharacterized protein</fullName>
    </submittedName>
</protein>
<organism evidence="1 2">
    <name type="scientific">Protopolystoma xenopodis</name>
    <dbReference type="NCBI Taxonomy" id="117903"/>
    <lineage>
        <taxon>Eukaryota</taxon>
        <taxon>Metazoa</taxon>
        <taxon>Spiralia</taxon>
        <taxon>Lophotrochozoa</taxon>
        <taxon>Platyhelminthes</taxon>
        <taxon>Monogenea</taxon>
        <taxon>Polyopisthocotylea</taxon>
        <taxon>Polystomatidea</taxon>
        <taxon>Polystomatidae</taxon>
        <taxon>Protopolystoma</taxon>
    </lineage>
</organism>
<name>A0A3S5A1C7_9PLAT</name>